<dbReference type="Proteomes" id="UP000887013">
    <property type="component" value="Unassembled WGS sequence"/>
</dbReference>
<proteinExistence type="predicted"/>
<gene>
    <name evidence="2" type="ORF">NPIL_560461</name>
</gene>
<sequence>MDIIKRYETVKAHKICYICLNLNHSVNSCYSKHSCLVCGKCHRTPLLREKGHLEPKRNRFSDTHPIETQNLKRDESGTEKNREENSIVYQTLSNMSEQPNQALL</sequence>
<feature type="compositionally biased region" description="Polar residues" evidence="1">
    <location>
        <begin position="87"/>
        <end position="104"/>
    </location>
</feature>
<feature type="region of interest" description="Disordered" evidence="1">
    <location>
        <begin position="52"/>
        <end position="104"/>
    </location>
</feature>
<name>A0A8X6NZR5_NEPPI</name>
<comment type="caution">
    <text evidence="2">The sequence shown here is derived from an EMBL/GenBank/DDBJ whole genome shotgun (WGS) entry which is preliminary data.</text>
</comment>
<organism evidence="2 3">
    <name type="scientific">Nephila pilipes</name>
    <name type="common">Giant wood spider</name>
    <name type="synonym">Nephila maculata</name>
    <dbReference type="NCBI Taxonomy" id="299642"/>
    <lineage>
        <taxon>Eukaryota</taxon>
        <taxon>Metazoa</taxon>
        <taxon>Ecdysozoa</taxon>
        <taxon>Arthropoda</taxon>
        <taxon>Chelicerata</taxon>
        <taxon>Arachnida</taxon>
        <taxon>Araneae</taxon>
        <taxon>Araneomorphae</taxon>
        <taxon>Entelegynae</taxon>
        <taxon>Araneoidea</taxon>
        <taxon>Nephilidae</taxon>
        <taxon>Nephila</taxon>
    </lineage>
</organism>
<feature type="compositionally biased region" description="Basic and acidic residues" evidence="1">
    <location>
        <begin position="52"/>
        <end position="85"/>
    </location>
</feature>
<protein>
    <submittedName>
        <fullName evidence="2">Uncharacterized protein</fullName>
    </submittedName>
</protein>
<reference evidence="2" key="1">
    <citation type="submission" date="2020-08" db="EMBL/GenBank/DDBJ databases">
        <title>Multicomponent nature underlies the extraordinary mechanical properties of spider dragline silk.</title>
        <authorList>
            <person name="Kono N."/>
            <person name="Nakamura H."/>
            <person name="Mori M."/>
            <person name="Yoshida Y."/>
            <person name="Ohtoshi R."/>
            <person name="Malay A.D."/>
            <person name="Moran D.A.P."/>
            <person name="Tomita M."/>
            <person name="Numata K."/>
            <person name="Arakawa K."/>
        </authorList>
    </citation>
    <scope>NUCLEOTIDE SEQUENCE</scope>
</reference>
<accession>A0A8X6NZR5</accession>
<dbReference type="OrthoDB" id="8042916at2759"/>
<keyword evidence="3" id="KW-1185">Reference proteome</keyword>
<dbReference type="EMBL" id="BMAW01109697">
    <property type="protein sequence ID" value="GFT39602.1"/>
    <property type="molecule type" value="Genomic_DNA"/>
</dbReference>
<evidence type="ECO:0000313" key="3">
    <source>
        <dbReference type="Proteomes" id="UP000887013"/>
    </source>
</evidence>
<evidence type="ECO:0000313" key="2">
    <source>
        <dbReference type="EMBL" id="GFT39602.1"/>
    </source>
</evidence>
<dbReference type="AlphaFoldDB" id="A0A8X6NZR5"/>
<evidence type="ECO:0000256" key="1">
    <source>
        <dbReference type="SAM" id="MobiDB-lite"/>
    </source>
</evidence>